<dbReference type="Gene3D" id="3.40.50.2000">
    <property type="entry name" value="Glycogen Phosphorylase B"/>
    <property type="match status" value="2"/>
</dbReference>
<dbReference type="PANTHER" id="PTHR12526">
    <property type="entry name" value="GLYCOSYLTRANSFERASE"/>
    <property type="match status" value="1"/>
</dbReference>
<dbReference type="GO" id="GO:0016757">
    <property type="term" value="F:glycosyltransferase activity"/>
    <property type="evidence" value="ECO:0007669"/>
    <property type="project" value="UniProtKB-KW"/>
</dbReference>
<dbReference type="Pfam" id="PF00534">
    <property type="entry name" value="Glycos_transf_1"/>
    <property type="match status" value="1"/>
</dbReference>
<dbReference type="InterPro" id="IPR001296">
    <property type="entry name" value="Glyco_trans_1"/>
</dbReference>
<dbReference type="InterPro" id="IPR028098">
    <property type="entry name" value="Glyco_trans_4-like_N"/>
</dbReference>
<keyword evidence="4" id="KW-1185">Reference proteome</keyword>
<reference evidence="4" key="1">
    <citation type="journal article" date="2019" name="Int. J. Syst. Evol. Microbiol.">
        <title>The Global Catalogue of Microorganisms (GCM) 10K type strain sequencing project: providing services to taxonomists for standard genome sequencing and annotation.</title>
        <authorList>
            <consortium name="The Broad Institute Genomics Platform"/>
            <consortium name="The Broad Institute Genome Sequencing Center for Infectious Disease"/>
            <person name="Wu L."/>
            <person name="Ma J."/>
        </authorList>
    </citation>
    <scope>NUCLEOTIDE SEQUENCE [LARGE SCALE GENOMIC DNA]</scope>
    <source>
        <strain evidence="4">CGMCC 1.6774</strain>
    </source>
</reference>
<gene>
    <name evidence="3" type="ORF">ACFSOX_16040</name>
</gene>
<comment type="caution">
    <text evidence="3">The sequence shown here is derived from an EMBL/GenBank/DDBJ whole genome shotgun (WGS) entry which is preliminary data.</text>
</comment>
<dbReference type="SUPFAM" id="SSF53756">
    <property type="entry name" value="UDP-Glycosyltransferase/glycogen phosphorylase"/>
    <property type="match status" value="1"/>
</dbReference>
<accession>A0ABW5ANM0</accession>
<feature type="domain" description="Glycosyl transferase family 1" evidence="1">
    <location>
        <begin position="211"/>
        <end position="359"/>
    </location>
</feature>
<protein>
    <submittedName>
        <fullName evidence="3">Glycosyltransferase</fullName>
        <ecNumber evidence="3">2.4.-.-</ecNumber>
    </submittedName>
</protein>
<evidence type="ECO:0000259" key="2">
    <source>
        <dbReference type="Pfam" id="PF13579"/>
    </source>
</evidence>
<dbReference type="RefSeq" id="WP_378478819.1">
    <property type="nucleotide sequence ID" value="NZ_JBHUIW010000019.1"/>
</dbReference>
<proteinExistence type="predicted"/>
<evidence type="ECO:0000313" key="4">
    <source>
        <dbReference type="Proteomes" id="UP001597314"/>
    </source>
</evidence>
<feature type="domain" description="Glycosyltransferase subfamily 4-like N-terminal" evidence="2">
    <location>
        <begin position="15"/>
        <end position="172"/>
    </location>
</feature>
<organism evidence="3 4">
    <name type="scientific">Rhodoplanes azumiensis</name>
    <dbReference type="NCBI Taxonomy" id="1897628"/>
    <lineage>
        <taxon>Bacteria</taxon>
        <taxon>Pseudomonadati</taxon>
        <taxon>Pseudomonadota</taxon>
        <taxon>Alphaproteobacteria</taxon>
        <taxon>Hyphomicrobiales</taxon>
        <taxon>Nitrobacteraceae</taxon>
        <taxon>Rhodoplanes</taxon>
    </lineage>
</organism>
<name>A0ABW5ANM0_9BRAD</name>
<sequence>MRVLEIIGSVDPRHGGPVEGVIRQAVARRQFGLETSIVTLDPPNEPWLRDIPVPIVALGRSGGAGSSRLPWRRYGLGSTMVPWLRQNLCEHDVAVVNGLWNYAVCAARRTLIDSGVPYVVFAHGMLDPWLLHRHPVKHAAKRLSFALIEKPLLDRARAVLFATEDERNRARAGDWRFAAPDRIVGYGTAEPDGDPAAQVEAFGRLIPALRERRFLLFLGRLHPIKGCDLLVEAFARVAAQRRDVDLVIAGPDPVGWRTELQRRAAALGLAERIHWLGMLTGDAKLGALRSCDAMVLPSHSESFGMVVAEALAAAAPVLITDKVPLWRDVAADGAGLADSDDVDGVHRVLEAFLSAPPERIGRMRGAARACFLRRYEISIATRRYTDALRDAARGTAETGRPAPVMAMKC</sequence>
<dbReference type="Proteomes" id="UP001597314">
    <property type="component" value="Unassembled WGS sequence"/>
</dbReference>
<dbReference type="EC" id="2.4.-.-" evidence="3"/>
<evidence type="ECO:0000313" key="3">
    <source>
        <dbReference type="EMBL" id="MFD2183667.1"/>
    </source>
</evidence>
<evidence type="ECO:0000259" key="1">
    <source>
        <dbReference type="Pfam" id="PF00534"/>
    </source>
</evidence>
<keyword evidence="3" id="KW-0808">Transferase</keyword>
<dbReference type="Pfam" id="PF13579">
    <property type="entry name" value="Glyco_trans_4_4"/>
    <property type="match status" value="1"/>
</dbReference>
<keyword evidence="3" id="KW-0328">Glycosyltransferase</keyword>
<dbReference type="EMBL" id="JBHUIW010000019">
    <property type="protein sequence ID" value="MFD2183667.1"/>
    <property type="molecule type" value="Genomic_DNA"/>
</dbReference>